<comment type="caution">
    <text evidence="2">The sequence shown here is derived from an EMBL/GenBank/DDBJ whole genome shotgun (WGS) entry which is preliminary data.</text>
</comment>
<dbReference type="Pfam" id="PF00069">
    <property type="entry name" value="Pkinase"/>
    <property type="match status" value="1"/>
</dbReference>
<dbReference type="GO" id="GO:0005524">
    <property type="term" value="F:ATP binding"/>
    <property type="evidence" value="ECO:0007669"/>
    <property type="project" value="InterPro"/>
</dbReference>
<proteinExistence type="predicted"/>
<dbReference type="InterPro" id="IPR000719">
    <property type="entry name" value="Prot_kinase_dom"/>
</dbReference>
<keyword evidence="2" id="KW-0418">Kinase</keyword>
<dbReference type="SUPFAM" id="SSF56112">
    <property type="entry name" value="Protein kinase-like (PK-like)"/>
    <property type="match status" value="1"/>
</dbReference>
<dbReference type="Proteomes" id="UP000824998">
    <property type="component" value="Unassembled WGS sequence"/>
</dbReference>
<dbReference type="OrthoDB" id="4062651at2759"/>
<protein>
    <submittedName>
        <fullName evidence="2">Kinase subdomain-containing protein</fullName>
    </submittedName>
</protein>
<dbReference type="GO" id="GO:0004672">
    <property type="term" value="F:protein kinase activity"/>
    <property type="evidence" value="ECO:0007669"/>
    <property type="project" value="InterPro"/>
</dbReference>
<evidence type="ECO:0000313" key="2">
    <source>
        <dbReference type="EMBL" id="KAG9230415.1"/>
    </source>
</evidence>
<sequence length="177" mass="19683">MIKDIRNGKGVKCFFKPYSNGDTNVATREVASYRKITGSNLASDVRICRLSGVVKDEWDRLMGLLLTYIDCDHVTLAYAPGEETPDSLKQKWVNQIKEARAQLHDAGLVWGDAKPENVLITEGDGSFSDIVNSDAWLIDFGGGYSQGFVDKEKARKVEGDMQGLENIIKYIFEGKEA</sequence>
<name>A0A9P8C202_9HELO</name>
<gene>
    <name evidence="2" type="ORF">BJ875DRAFT_157301</name>
</gene>
<accession>A0A9P8C202</accession>
<keyword evidence="2" id="KW-0808">Transferase</keyword>
<feature type="domain" description="Protein kinase" evidence="1">
    <location>
        <begin position="1"/>
        <end position="177"/>
    </location>
</feature>
<reference evidence="2" key="1">
    <citation type="journal article" date="2021" name="IMA Fungus">
        <title>Genomic characterization of three marine fungi, including Emericellopsis atlantica sp. nov. with signatures of a generalist lifestyle and marine biomass degradation.</title>
        <authorList>
            <person name="Hagestad O.C."/>
            <person name="Hou L."/>
            <person name="Andersen J.H."/>
            <person name="Hansen E.H."/>
            <person name="Altermark B."/>
            <person name="Li C."/>
            <person name="Kuhnert E."/>
            <person name="Cox R.J."/>
            <person name="Crous P.W."/>
            <person name="Spatafora J.W."/>
            <person name="Lail K."/>
            <person name="Amirebrahimi M."/>
            <person name="Lipzen A."/>
            <person name="Pangilinan J."/>
            <person name="Andreopoulos W."/>
            <person name="Hayes R.D."/>
            <person name="Ng V."/>
            <person name="Grigoriev I.V."/>
            <person name="Jackson S.A."/>
            <person name="Sutton T.D.S."/>
            <person name="Dobson A.D.W."/>
            <person name="Rama T."/>
        </authorList>
    </citation>
    <scope>NUCLEOTIDE SEQUENCE</scope>
    <source>
        <strain evidence="2">TRa018bII</strain>
    </source>
</reference>
<evidence type="ECO:0000259" key="1">
    <source>
        <dbReference type="PROSITE" id="PS50011"/>
    </source>
</evidence>
<evidence type="ECO:0000313" key="3">
    <source>
        <dbReference type="Proteomes" id="UP000824998"/>
    </source>
</evidence>
<dbReference type="EMBL" id="MU251675">
    <property type="protein sequence ID" value="KAG9230415.1"/>
    <property type="molecule type" value="Genomic_DNA"/>
</dbReference>
<dbReference type="AlphaFoldDB" id="A0A9P8C202"/>
<dbReference type="Gene3D" id="1.10.510.10">
    <property type="entry name" value="Transferase(Phosphotransferase) domain 1"/>
    <property type="match status" value="1"/>
</dbReference>
<dbReference type="InterPro" id="IPR011009">
    <property type="entry name" value="Kinase-like_dom_sf"/>
</dbReference>
<dbReference type="PROSITE" id="PS50011">
    <property type="entry name" value="PROTEIN_KINASE_DOM"/>
    <property type="match status" value="1"/>
</dbReference>
<organism evidence="2 3">
    <name type="scientific">Amylocarpus encephaloides</name>
    <dbReference type="NCBI Taxonomy" id="45428"/>
    <lineage>
        <taxon>Eukaryota</taxon>
        <taxon>Fungi</taxon>
        <taxon>Dikarya</taxon>
        <taxon>Ascomycota</taxon>
        <taxon>Pezizomycotina</taxon>
        <taxon>Leotiomycetes</taxon>
        <taxon>Helotiales</taxon>
        <taxon>Helotiales incertae sedis</taxon>
        <taxon>Amylocarpus</taxon>
    </lineage>
</organism>
<keyword evidence="3" id="KW-1185">Reference proteome</keyword>